<dbReference type="EMBL" id="JAJEPR010000065">
    <property type="protein sequence ID" value="MCC2191527.1"/>
    <property type="molecule type" value="Genomic_DNA"/>
</dbReference>
<dbReference type="Proteomes" id="UP001197875">
    <property type="component" value="Unassembled WGS sequence"/>
</dbReference>
<reference evidence="2 3" key="1">
    <citation type="submission" date="2021-10" db="EMBL/GenBank/DDBJ databases">
        <title>Anaerobic single-cell dispensing facilitates the cultivation of human gut bacteria.</title>
        <authorList>
            <person name="Afrizal A."/>
        </authorList>
    </citation>
    <scope>NUCLEOTIDE SEQUENCE [LARGE SCALE GENOMIC DNA]</scope>
    <source>
        <strain evidence="2 3">CLA-AA-H277</strain>
    </source>
</reference>
<sequence>MKKLSITIGISALLLAFMPLGCLAEETQQDVPYDVTASQAVFQDVLREEECQAGMAFLGYIGEENVSAQDILDYAEQTDYWYYYPLLQNAAVVDAGGCEIYVIVPASEWSVFVYPSEMTEEAKYKDDLEAPYYEGSPDEVILLRCNISEIYSNVMVSVREGNMSVTYRPAASLKDGHLAKEQRCYDFTIYSDECDGDGCDDTSEYDEETAVIQNAYALLCQTDEVNYYLNLGMSVWYDGTKEMIDGKECLVFVLGTEHEECIVRENYYAVSDNQVYYYDAINDAWNILGAG</sequence>
<evidence type="ECO:0000313" key="3">
    <source>
        <dbReference type="Proteomes" id="UP001197875"/>
    </source>
</evidence>
<organism evidence="2 3">
    <name type="scientific">Fusicatenibacter faecihominis</name>
    <dbReference type="NCBI Taxonomy" id="2881276"/>
    <lineage>
        <taxon>Bacteria</taxon>
        <taxon>Bacillati</taxon>
        <taxon>Bacillota</taxon>
        <taxon>Clostridia</taxon>
        <taxon>Lachnospirales</taxon>
        <taxon>Lachnospiraceae</taxon>
        <taxon>Fusicatenibacter</taxon>
    </lineage>
</organism>
<evidence type="ECO:0000256" key="1">
    <source>
        <dbReference type="SAM" id="SignalP"/>
    </source>
</evidence>
<name>A0AAE3DVQ5_9FIRM</name>
<proteinExistence type="predicted"/>
<dbReference type="RefSeq" id="WP_227616353.1">
    <property type="nucleotide sequence ID" value="NZ_JAJEPR010000065.1"/>
</dbReference>
<feature type="chain" id="PRO_5041936828" description="DUF5050 domain-containing protein" evidence="1">
    <location>
        <begin position="25"/>
        <end position="291"/>
    </location>
</feature>
<evidence type="ECO:0000313" key="2">
    <source>
        <dbReference type="EMBL" id="MCC2191527.1"/>
    </source>
</evidence>
<keyword evidence="1" id="KW-0732">Signal</keyword>
<accession>A0AAE3DVQ5</accession>
<keyword evidence="3" id="KW-1185">Reference proteome</keyword>
<comment type="caution">
    <text evidence="2">The sequence shown here is derived from an EMBL/GenBank/DDBJ whole genome shotgun (WGS) entry which is preliminary data.</text>
</comment>
<gene>
    <name evidence="2" type="ORF">LKD71_17340</name>
</gene>
<evidence type="ECO:0008006" key="4">
    <source>
        <dbReference type="Google" id="ProtNLM"/>
    </source>
</evidence>
<feature type="signal peptide" evidence="1">
    <location>
        <begin position="1"/>
        <end position="24"/>
    </location>
</feature>
<protein>
    <recommendedName>
        <fullName evidence="4">DUF5050 domain-containing protein</fullName>
    </recommendedName>
</protein>
<dbReference type="AlphaFoldDB" id="A0AAE3DVQ5"/>